<feature type="DNA-binding region" description="H-T-H motif" evidence="4">
    <location>
        <begin position="44"/>
        <end position="63"/>
    </location>
</feature>
<organism evidence="6 7">
    <name type="scientific">Streptomyces ochraceiscleroticus</name>
    <dbReference type="NCBI Taxonomy" id="47761"/>
    <lineage>
        <taxon>Bacteria</taxon>
        <taxon>Bacillati</taxon>
        <taxon>Actinomycetota</taxon>
        <taxon>Actinomycetes</taxon>
        <taxon>Kitasatosporales</taxon>
        <taxon>Streptomycetaceae</taxon>
        <taxon>Streptomyces</taxon>
    </lineage>
</organism>
<dbReference type="RefSeq" id="WP_051861447.1">
    <property type="nucleotide sequence ID" value="NZ_JBHSPX010000004.1"/>
</dbReference>
<dbReference type="Proteomes" id="UP001596139">
    <property type="component" value="Unassembled WGS sequence"/>
</dbReference>
<dbReference type="SUPFAM" id="SSF48498">
    <property type="entry name" value="Tetracyclin repressor-like, C-terminal domain"/>
    <property type="match status" value="1"/>
</dbReference>
<dbReference type="PANTHER" id="PTHR30055:SF234">
    <property type="entry name" value="HTH-TYPE TRANSCRIPTIONAL REGULATOR BETI"/>
    <property type="match status" value="1"/>
</dbReference>
<dbReference type="InterPro" id="IPR050109">
    <property type="entry name" value="HTH-type_TetR-like_transc_reg"/>
</dbReference>
<proteinExistence type="predicted"/>
<dbReference type="PANTHER" id="PTHR30055">
    <property type="entry name" value="HTH-TYPE TRANSCRIPTIONAL REGULATOR RUTR"/>
    <property type="match status" value="1"/>
</dbReference>
<comment type="caution">
    <text evidence="6">The sequence shown here is derived from an EMBL/GenBank/DDBJ whole genome shotgun (WGS) entry which is preliminary data.</text>
</comment>
<dbReference type="InterPro" id="IPR001647">
    <property type="entry name" value="HTH_TetR"/>
</dbReference>
<dbReference type="Gene3D" id="1.10.357.10">
    <property type="entry name" value="Tetracycline Repressor, domain 2"/>
    <property type="match status" value="1"/>
</dbReference>
<dbReference type="InterPro" id="IPR009057">
    <property type="entry name" value="Homeodomain-like_sf"/>
</dbReference>
<dbReference type="InterPro" id="IPR023772">
    <property type="entry name" value="DNA-bd_HTH_TetR-type_CS"/>
</dbReference>
<dbReference type="PRINTS" id="PR00455">
    <property type="entry name" value="HTHTETR"/>
</dbReference>
<dbReference type="Gene3D" id="1.10.10.60">
    <property type="entry name" value="Homeodomain-like"/>
    <property type="match status" value="1"/>
</dbReference>
<gene>
    <name evidence="6" type="ORF">ACFP4F_16045</name>
</gene>
<name>A0ABW1MJV1_9ACTN</name>
<feature type="domain" description="HTH tetR-type" evidence="5">
    <location>
        <begin position="21"/>
        <end position="81"/>
    </location>
</feature>
<evidence type="ECO:0000256" key="1">
    <source>
        <dbReference type="ARBA" id="ARBA00023015"/>
    </source>
</evidence>
<dbReference type="PROSITE" id="PS50977">
    <property type="entry name" value="HTH_TETR_2"/>
    <property type="match status" value="1"/>
</dbReference>
<evidence type="ECO:0000313" key="7">
    <source>
        <dbReference type="Proteomes" id="UP001596139"/>
    </source>
</evidence>
<dbReference type="PROSITE" id="PS01081">
    <property type="entry name" value="HTH_TETR_1"/>
    <property type="match status" value="1"/>
</dbReference>
<protein>
    <submittedName>
        <fullName evidence="6">TetR/AcrR family transcriptional regulator</fullName>
    </submittedName>
</protein>
<evidence type="ECO:0000256" key="4">
    <source>
        <dbReference type="PROSITE-ProRule" id="PRU00335"/>
    </source>
</evidence>
<accession>A0ABW1MJV1</accession>
<evidence type="ECO:0000313" key="6">
    <source>
        <dbReference type="EMBL" id="MFC6064051.1"/>
    </source>
</evidence>
<keyword evidence="3" id="KW-0804">Transcription</keyword>
<reference evidence="7" key="1">
    <citation type="journal article" date="2019" name="Int. J. Syst. Evol. Microbiol.">
        <title>The Global Catalogue of Microorganisms (GCM) 10K type strain sequencing project: providing services to taxonomists for standard genome sequencing and annotation.</title>
        <authorList>
            <consortium name="The Broad Institute Genomics Platform"/>
            <consortium name="The Broad Institute Genome Sequencing Center for Infectious Disease"/>
            <person name="Wu L."/>
            <person name="Ma J."/>
        </authorList>
    </citation>
    <scope>NUCLEOTIDE SEQUENCE [LARGE SCALE GENOMIC DNA]</scope>
    <source>
        <strain evidence="7">CGMCC 1.15180</strain>
    </source>
</reference>
<dbReference type="EMBL" id="JBHSPX010000004">
    <property type="protein sequence ID" value="MFC6064051.1"/>
    <property type="molecule type" value="Genomic_DNA"/>
</dbReference>
<keyword evidence="7" id="KW-1185">Reference proteome</keyword>
<dbReference type="InterPro" id="IPR036271">
    <property type="entry name" value="Tet_transcr_reg_TetR-rel_C_sf"/>
</dbReference>
<evidence type="ECO:0000256" key="3">
    <source>
        <dbReference type="ARBA" id="ARBA00023163"/>
    </source>
</evidence>
<evidence type="ECO:0000259" key="5">
    <source>
        <dbReference type="PROSITE" id="PS50977"/>
    </source>
</evidence>
<sequence>MTEASKAGQSAGESLREAQKRLTRERLVDAAFEAFRDRGYAAVSTAHIASAAGASRATFYLHFPSKAEVVIALLERIEPTVVAFHRRLDEIADPSLESVREWVDRAVAWWERDRLRFEAFEQAVAVEPKVAARWFESVYRAADAMTRHLAAFTDGADRDRERLRLVTLITQMERTMYFTAVRQAPHDREQLVDVLAEQWWDALKQP</sequence>
<keyword evidence="1" id="KW-0805">Transcription regulation</keyword>
<dbReference type="SUPFAM" id="SSF46689">
    <property type="entry name" value="Homeodomain-like"/>
    <property type="match status" value="1"/>
</dbReference>
<keyword evidence="2 4" id="KW-0238">DNA-binding</keyword>
<dbReference type="Pfam" id="PF00440">
    <property type="entry name" value="TetR_N"/>
    <property type="match status" value="1"/>
</dbReference>
<evidence type="ECO:0000256" key="2">
    <source>
        <dbReference type="ARBA" id="ARBA00023125"/>
    </source>
</evidence>